<evidence type="ECO:0000313" key="1">
    <source>
        <dbReference type="EMBL" id="KKM05697.1"/>
    </source>
</evidence>
<protein>
    <submittedName>
        <fullName evidence="1">Uncharacterized protein</fullName>
    </submittedName>
</protein>
<dbReference type="AlphaFoldDB" id="A0A0F9HR23"/>
<comment type="caution">
    <text evidence="1">The sequence shown here is derived from an EMBL/GenBank/DDBJ whole genome shotgun (WGS) entry which is preliminary data.</text>
</comment>
<accession>A0A0F9HR23</accession>
<dbReference type="EMBL" id="LAZR01016161">
    <property type="protein sequence ID" value="KKM05697.1"/>
    <property type="molecule type" value="Genomic_DNA"/>
</dbReference>
<gene>
    <name evidence="1" type="ORF">LCGC14_1751550</name>
</gene>
<organism evidence="1">
    <name type="scientific">marine sediment metagenome</name>
    <dbReference type="NCBI Taxonomy" id="412755"/>
    <lineage>
        <taxon>unclassified sequences</taxon>
        <taxon>metagenomes</taxon>
        <taxon>ecological metagenomes</taxon>
    </lineage>
</organism>
<sequence length="53" mass="5798">MDAEVPAKNVATEITNAIKKWSASKGKSGIKETRRGLSGEYGNMPYAIKRQSQ</sequence>
<reference evidence="1" key="1">
    <citation type="journal article" date="2015" name="Nature">
        <title>Complex archaea that bridge the gap between prokaryotes and eukaryotes.</title>
        <authorList>
            <person name="Spang A."/>
            <person name="Saw J.H."/>
            <person name="Jorgensen S.L."/>
            <person name="Zaremba-Niedzwiedzka K."/>
            <person name="Martijn J."/>
            <person name="Lind A.E."/>
            <person name="van Eijk R."/>
            <person name="Schleper C."/>
            <person name="Guy L."/>
            <person name="Ettema T.J."/>
        </authorList>
    </citation>
    <scope>NUCLEOTIDE SEQUENCE</scope>
</reference>
<proteinExistence type="predicted"/>
<name>A0A0F9HR23_9ZZZZ</name>
<feature type="non-terminal residue" evidence="1">
    <location>
        <position position="53"/>
    </location>
</feature>